<sequence>MQEPRGCPGLFAFWGGVLRQAARYRENVSTTALAAASFGKGRKVPPTLPESLITCTV</sequence>
<gene>
    <name evidence="1" type="ORF">THS5294_03038</name>
</gene>
<dbReference type="EMBL" id="CYRX01000033">
    <property type="protein sequence ID" value="CUH61726.1"/>
    <property type="molecule type" value="Genomic_DNA"/>
</dbReference>
<protein>
    <submittedName>
        <fullName evidence="1">Uncharacterized protein</fullName>
    </submittedName>
</protein>
<evidence type="ECO:0000313" key="2">
    <source>
        <dbReference type="Proteomes" id="UP000051298"/>
    </source>
</evidence>
<proteinExistence type="predicted"/>
<organism evidence="1 2">
    <name type="scientific">Thalassobacter stenotrophicus</name>
    <dbReference type="NCBI Taxonomy" id="266809"/>
    <lineage>
        <taxon>Bacteria</taxon>
        <taxon>Pseudomonadati</taxon>
        <taxon>Pseudomonadota</taxon>
        <taxon>Alphaproteobacteria</taxon>
        <taxon>Rhodobacterales</taxon>
        <taxon>Roseobacteraceae</taxon>
        <taxon>Thalassobacter</taxon>
    </lineage>
</organism>
<accession>A0A0P1FR44</accession>
<dbReference type="Proteomes" id="UP000051298">
    <property type="component" value="Unassembled WGS sequence"/>
</dbReference>
<name>A0A0P1FR44_9RHOB</name>
<evidence type="ECO:0000313" key="1">
    <source>
        <dbReference type="EMBL" id="CUH61726.1"/>
    </source>
</evidence>
<dbReference type="AlphaFoldDB" id="A0A0P1FR44"/>
<reference evidence="1 2" key="1">
    <citation type="submission" date="2015-09" db="EMBL/GenBank/DDBJ databases">
        <authorList>
            <consortium name="Swine Surveillance"/>
        </authorList>
    </citation>
    <scope>NUCLEOTIDE SEQUENCE [LARGE SCALE GENOMIC DNA]</scope>
    <source>
        <strain evidence="1 2">CECT 5294</strain>
    </source>
</reference>